<evidence type="ECO:0000313" key="3">
    <source>
        <dbReference type="Proteomes" id="UP000244803"/>
    </source>
</evidence>
<dbReference type="Proteomes" id="UP000244803">
    <property type="component" value="Chromosome 3"/>
</dbReference>
<dbReference type="AlphaFoldDB" id="A0A976M695"/>
<name>A0A976M695_THEOR</name>
<evidence type="ECO:0000256" key="1">
    <source>
        <dbReference type="SAM" id="SignalP"/>
    </source>
</evidence>
<dbReference type="EMBL" id="CP056066">
    <property type="protein sequence ID" value="UKJ89221.1"/>
    <property type="molecule type" value="Genomic_DNA"/>
</dbReference>
<reference evidence="2" key="1">
    <citation type="submission" date="2022-07" db="EMBL/GenBank/DDBJ databases">
        <title>Evaluation of T. orientalis genome assembly methods using nanopore sequencing and analysis of variation between genomes.</title>
        <authorList>
            <person name="Yam J."/>
            <person name="Micallef M.L."/>
            <person name="Liu M."/>
            <person name="Djordjevic S.P."/>
            <person name="Bogema D.R."/>
            <person name="Jenkins C."/>
        </authorList>
    </citation>
    <scope>NUCLEOTIDE SEQUENCE</scope>
    <source>
        <strain evidence="2">Fish Creek</strain>
    </source>
</reference>
<feature type="chain" id="PRO_5037194218" evidence="1">
    <location>
        <begin position="20"/>
        <end position="145"/>
    </location>
</feature>
<sequence>MKVVTIYLLILALVVRTESLTAKSEEKSIKSMFRRAKNRVVAEAKYEKAKINANVKASKEAEKHRRKILRDELSKIKREEFLDQDYGSKDLGAGRKYHLAGSSDVHGPSHRTHKVDDSDLKALQLELEKKVVGDIDQFVQAVGGY</sequence>
<accession>A0A976M695</accession>
<feature type="signal peptide" evidence="1">
    <location>
        <begin position="1"/>
        <end position="19"/>
    </location>
</feature>
<evidence type="ECO:0000313" key="2">
    <source>
        <dbReference type="EMBL" id="UKJ89221.1"/>
    </source>
</evidence>
<protein>
    <submittedName>
        <fullName evidence="2">Uncharacterized protein</fullName>
    </submittedName>
</protein>
<dbReference type="OrthoDB" id="10348945at2759"/>
<gene>
    <name evidence="2" type="ORF">MACJ_002469</name>
</gene>
<keyword evidence="1" id="KW-0732">Signal</keyword>
<organism evidence="2 3">
    <name type="scientific">Theileria orientalis</name>
    <dbReference type="NCBI Taxonomy" id="68886"/>
    <lineage>
        <taxon>Eukaryota</taxon>
        <taxon>Sar</taxon>
        <taxon>Alveolata</taxon>
        <taxon>Apicomplexa</taxon>
        <taxon>Aconoidasida</taxon>
        <taxon>Piroplasmida</taxon>
        <taxon>Theileriidae</taxon>
        <taxon>Theileria</taxon>
    </lineage>
</organism>
<proteinExistence type="predicted"/>